<gene>
    <name evidence="7" type="ordered locus">Swit_1079</name>
</gene>
<reference evidence="7 8" key="1">
    <citation type="journal article" date="2010" name="J. Bacteriol.">
        <title>Genome sequence of the dioxin-mineralizing bacterium Sphingomonas wittichii RW1.</title>
        <authorList>
            <person name="Miller T.R."/>
            <person name="Delcher A.L."/>
            <person name="Salzberg S.L."/>
            <person name="Saunders E."/>
            <person name="Detter J.C."/>
            <person name="Halden R.U."/>
        </authorList>
    </citation>
    <scope>NUCLEOTIDE SEQUENCE [LARGE SCALE GENOMIC DNA]</scope>
    <source>
        <strain evidence="8">DSM 6014 / CCUG 31198 / JCM 15750 / NBRC 105917 / EY 4224 / RW1</strain>
    </source>
</reference>
<dbReference type="InterPro" id="IPR007627">
    <property type="entry name" value="RNA_pol_sigma70_r2"/>
</dbReference>
<feature type="domain" description="RNA polymerase sigma factor 70 region 4 type 2" evidence="6">
    <location>
        <begin position="154"/>
        <end position="205"/>
    </location>
</feature>
<evidence type="ECO:0000313" key="7">
    <source>
        <dbReference type="EMBL" id="ABQ67445.1"/>
    </source>
</evidence>
<dbReference type="Pfam" id="PF08281">
    <property type="entry name" value="Sigma70_r4_2"/>
    <property type="match status" value="1"/>
</dbReference>
<dbReference type="EMBL" id="CP000699">
    <property type="protein sequence ID" value="ABQ67445.1"/>
    <property type="molecule type" value="Genomic_DNA"/>
</dbReference>
<dbReference type="Gene3D" id="1.10.1740.10">
    <property type="match status" value="1"/>
</dbReference>
<dbReference type="Pfam" id="PF04542">
    <property type="entry name" value="Sigma70_r2"/>
    <property type="match status" value="1"/>
</dbReference>
<protein>
    <submittedName>
        <fullName evidence="7">RNA polymerase, sigma-24 subunit, ECF subfamily</fullName>
    </submittedName>
</protein>
<dbReference type="GO" id="GO:0003677">
    <property type="term" value="F:DNA binding"/>
    <property type="evidence" value="ECO:0007669"/>
    <property type="project" value="InterPro"/>
</dbReference>
<keyword evidence="3" id="KW-0731">Sigma factor</keyword>
<dbReference type="InterPro" id="IPR036388">
    <property type="entry name" value="WH-like_DNA-bd_sf"/>
</dbReference>
<evidence type="ECO:0000313" key="8">
    <source>
        <dbReference type="Proteomes" id="UP000001989"/>
    </source>
</evidence>
<evidence type="ECO:0000259" key="6">
    <source>
        <dbReference type="Pfam" id="PF08281"/>
    </source>
</evidence>
<keyword evidence="2" id="KW-0805">Transcription regulation</keyword>
<dbReference type="Proteomes" id="UP000001989">
    <property type="component" value="Chromosome"/>
</dbReference>
<feature type="domain" description="RNA polymerase sigma-70 region 2" evidence="5">
    <location>
        <begin position="56"/>
        <end position="122"/>
    </location>
</feature>
<dbReference type="SUPFAM" id="SSF88946">
    <property type="entry name" value="Sigma2 domain of RNA polymerase sigma factors"/>
    <property type="match status" value="1"/>
</dbReference>
<dbReference type="KEGG" id="swi:Swit_1079"/>
<keyword evidence="8" id="KW-1185">Reference proteome</keyword>
<comment type="similarity">
    <text evidence="1">Belongs to the sigma-70 factor family. ECF subfamily.</text>
</comment>
<dbReference type="AlphaFoldDB" id="A0A9J9LD34"/>
<organism evidence="7 8">
    <name type="scientific">Rhizorhabdus wittichii (strain DSM 6014 / CCUG 31198 / JCM 15750 / NBRC 105917 / EY 4224 / RW1)</name>
    <name type="common">Sphingomonas wittichii</name>
    <dbReference type="NCBI Taxonomy" id="392499"/>
    <lineage>
        <taxon>Bacteria</taxon>
        <taxon>Pseudomonadati</taxon>
        <taxon>Pseudomonadota</taxon>
        <taxon>Alphaproteobacteria</taxon>
        <taxon>Sphingomonadales</taxon>
        <taxon>Sphingomonadaceae</taxon>
        <taxon>Rhizorhabdus</taxon>
    </lineage>
</organism>
<dbReference type="InterPro" id="IPR014284">
    <property type="entry name" value="RNA_pol_sigma-70_dom"/>
</dbReference>
<evidence type="ECO:0000259" key="5">
    <source>
        <dbReference type="Pfam" id="PF04542"/>
    </source>
</evidence>
<dbReference type="InterPro" id="IPR013325">
    <property type="entry name" value="RNA_pol_sigma_r2"/>
</dbReference>
<dbReference type="CDD" id="cd06171">
    <property type="entry name" value="Sigma70_r4"/>
    <property type="match status" value="1"/>
</dbReference>
<evidence type="ECO:0000256" key="3">
    <source>
        <dbReference type="ARBA" id="ARBA00023082"/>
    </source>
</evidence>
<evidence type="ECO:0000256" key="4">
    <source>
        <dbReference type="ARBA" id="ARBA00023163"/>
    </source>
</evidence>
<keyword evidence="4" id="KW-0804">Transcription</keyword>
<evidence type="ECO:0000256" key="1">
    <source>
        <dbReference type="ARBA" id="ARBA00010641"/>
    </source>
</evidence>
<dbReference type="InterPro" id="IPR013249">
    <property type="entry name" value="RNA_pol_sigma70_r4_t2"/>
</dbReference>
<dbReference type="GO" id="GO:0016987">
    <property type="term" value="F:sigma factor activity"/>
    <property type="evidence" value="ECO:0007669"/>
    <property type="project" value="UniProtKB-KW"/>
</dbReference>
<dbReference type="GO" id="GO:0006352">
    <property type="term" value="P:DNA-templated transcription initiation"/>
    <property type="evidence" value="ECO:0007669"/>
    <property type="project" value="InterPro"/>
</dbReference>
<sequence>MGIVYDERRLRTGPALADDTQNRQAYSPAGKRPWVSGLKRSVPATAGDGGGELDLLYRHHRDTIVRYVRRAFGSGPPDPADVAQAAFEKFLAIDGRDDIANPRAFLIASARNLVLDQRRRLKVRSDYASDARATADETDDFSPERVLVAKEQWRILEDAIQKMDARRRDILVMSRIHGLSSAEIARRMNCSATLVKMLLAQALVLCHRALSEVEGE</sequence>
<name>A0A9J9LD34_RHIWR</name>
<dbReference type="InterPro" id="IPR013324">
    <property type="entry name" value="RNA_pol_sigma_r3/r4-like"/>
</dbReference>
<accession>A0A9J9LD34</accession>
<proteinExistence type="inferred from homology"/>
<dbReference type="NCBIfam" id="TIGR02937">
    <property type="entry name" value="sigma70-ECF"/>
    <property type="match status" value="1"/>
</dbReference>
<dbReference type="PANTHER" id="PTHR43133">
    <property type="entry name" value="RNA POLYMERASE ECF-TYPE SIGMA FACTO"/>
    <property type="match status" value="1"/>
</dbReference>
<dbReference type="InterPro" id="IPR039425">
    <property type="entry name" value="RNA_pol_sigma-70-like"/>
</dbReference>
<dbReference type="PANTHER" id="PTHR43133:SF63">
    <property type="entry name" value="RNA POLYMERASE SIGMA FACTOR FECI-RELATED"/>
    <property type="match status" value="1"/>
</dbReference>
<dbReference type="SUPFAM" id="SSF88659">
    <property type="entry name" value="Sigma3 and sigma4 domains of RNA polymerase sigma factors"/>
    <property type="match status" value="1"/>
</dbReference>
<dbReference type="Gene3D" id="1.10.10.10">
    <property type="entry name" value="Winged helix-like DNA-binding domain superfamily/Winged helix DNA-binding domain"/>
    <property type="match status" value="1"/>
</dbReference>
<evidence type="ECO:0000256" key="2">
    <source>
        <dbReference type="ARBA" id="ARBA00023015"/>
    </source>
</evidence>